<evidence type="ECO:0000256" key="1">
    <source>
        <dbReference type="ARBA" id="ARBA00009437"/>
    </source>
</evidence>
<dbReference type="InterPro" id="IPR000847">
    <property type="entry name" value="LysR_HTH_N"/>
</dbReference>
<evidence type="ECO:0000259" key="5">
    <source>
        <dbReference type="PROSITE" id="PS50931"/>
    </source>
</evidence>
<evidence type="ECO:0000256" key="2">
    <source>
        <dbReference type="ARBA" id="ARBA00023015"/>
    </source>
</evidence>
<dbReference type="GO" id="GO:0032993">
    <property type="term" value="C:protein-DNA complex"/>
    <property type="evidence" value="ECO:0007669"/>
    <property type="project" value="TreeGrafter"/>
</dbReference>
<comment type="caution">
    <text evidence="6">The sequence shown here is derived from an EMBL/GenBank/DDBJ whole genome shotgun (WGS) entry which is preliminary data.</text>
</comment>
<gene>
    <name evidence="6" type="ORF">IAB60_00945</name>
</gene>
<accession>A0A9D1GI38</accession>
<dbReference type="PANTHER" id="PTHR30346:SF0">
    <property type="entry name" value="HCA OPERON TRANSCRIPTIONAL ACTIVATOR HCAR"/>
    <property type="match status" value="1"/>
</dbReference>
<dbReference type="SUPFAM" id="SSF53850">
    <property type="entry name" value="Periplasmic binding protein-like II"/>
    <property type="match status" value="1"/>
</dbReference>
<proteinExistence type="inferred from homology"/>
<keyword evidence="2" id="KW-0805">Transcription regulation</keyword>
<dbReference type="EMBL" id="DVKS01000016">
    <property type="protein sequence ID" value="HIT40664.1"/>
    <property type="molecule type" value="Genomic_DNA"/>
</dbReference>
<dbReference type="InterPro" id="IPR005119">
    <property type="entry name" value="LysR_subst-bd"/>
</dbReference>
<dbReference type="PROSITE" id="PS50931">
    <property type="entry name" value="HTH_LYSR"/>
    <property type="match status" value="1"/>
</dbReference>
<dbReference type="AlphaFoldDB" id="A0A9D1GI38"/>
<dbReference type="Gene3D" id="1.10.10.10">
    <property type="entry name" value="Winged helix-like DNA-binding domain superfamily/Winged helix DNA-binding domain"/>
    <property type="match status" value="1"/>
</dbReference>
<sequence length="298" mass="33530">MNTQQLEYVIAISEEKSFSRAADRLLVTQPALSQQVKKLEKELGAKLFRREKNELVLTDAGKVYVNGARSVMSIYLKALEEIRRQNSEERKQITMVYNNALLPGFSEDVLPEFQKSHPDILLSTINGNAAIAKDYVMGGMADLAVMASREPSHSMLEFIPIRKEELLLALPKDHPMAGDFDRNGSADVSCLKKESFILNQSNSFFRMMEHRIFERCSFTPRVLCEISDLDASLNMVANHKGLAFIPRSMKASKDICCFSLEPPGVFYVGAAYHKGSVLSKPVNDLIRILLRIYDSGPY</sequence>
<keyword evidence="3" id="KW-0238">DNA-binding</keyword>
<dbReference type="Gene3D" id="3.40.190.290">
    <property type="match status" value="1"/>
</dbReference>
<dbReference type="PRINTS" id="PR00039">
    <property type="entry name" value="HTHLYSR"/>
</dbReference>
<protein>
    <submittedName>
        <fullName evidence="6">LysR family transcriptional regulator</fullName>
    </submittedName>
</protein>
<dbReference type="FunFam" id="1.10.10.10:FF:000001">
    <property type="entry name" value="LysR family transcriptional regulator"/>
    <property type="match status" value="1"/>
</dbReference>
<feature type="domain" description="HTH lysR-type" evidence="5">
    <location>
        <begin position="1"/>
        <end position="58"/>
    </location>
</feature>
<comment type="similarity">
    <text evidence="1">Belongs to the LysR transcriptional regulatory family.</text>
</comment>
<evidence type="ECO:0000256" key="4">
    <source>
        <dbReference type="ARBA" id="ARBA00023163"/>
    </source>
</evidence>
<reference evidence="6" key="1">
    <citation type="submission" date="2020-10" db="EMBL/GenBank/DDBJ databases">
        <authorList>
            <person name="Gilroy R."/>
        </authorList>
    </citation>
    <scope>NUCLEOTIDE SEQUENCE</scope>
    <source>
        <strain evidence="6">CHK123-3438</strain>
    </source>
</reference>
<reference evidence="6" key="2">
    <citation type="journal article" date="2021" name="PeerJ">
        <title>Extensive microbial diversity within the chicken gut microbiome revealed by metagenomics and culture.</title>
        <authorList>
            <person name="Gilroy R."/>
            <person name="Ravi A."/>
            <person name="Getino M."/>
            <person name="Pursley I."/>
            <person name="Horton D.L."/>
            <person name="Alikhan N.F."/>
            <person name="Baker D."/>
            <person name="Gharbi K."/>
            <person name="Hall N."/>
            <person name="Watson M."/>
            <person name="Adriaenssens E.M."/>
            <person name="Foster-Nyarko E."/>
            <person name="Jarju S."/>
            <person name="Secka A."/>
            <person name="Antonio M."/>
            <person name="Oren A."/>
            <person name="Chaudhuri R.R."/>
            <person name="La Ragione R."/>
            <person name="Hildebrand F."/>
            <person name="Pallen M.J."/>
        </authorList>
    </citation>
    <scope>NUCLEOTIDE SEQUENCE</scope>
    <source>
        <strain evidence="6">CHK123-3438</strain>
    </source>
</reference>
<dbReference type="CDD" id="cd05466">
    <property type="entry name" value="PBP2_LTTR_substrate"/>
    <property type="match status" value="1"/>
</dbReference>
<organism evidence="6 7">
    <name type="scientific">Candidatus Caccovicinus merdipullorum</name>
    <dbReference type="NCBI Taxonomy" id="2840724"/>
    <lineage>
        <taxon>Bacteria</taxon>
        <taxon>Bacillati</taxon>
        <taxon>Bacillota</taxon>
        <taxon>Clostridia</taxon>
        <taxon>Eubacteriales</taxon>
        <taxon>Candidatus Caccovicinus</taxon>
    </lineage>
</organism>
<name>A0A9D1GI38_9FIRM</name>
<dbReference type="InterPro" id="IPR036390">
    <property type="entry name" value="WH_DNA-bd_sf"/>
</dbReference>
<dbReference type="Proteomes" id="UP000886860">
    <property type="component" value="Unassembled WGS sequence"/>
</dbReference>
<keyword evidence="4" id="KW-0804">Transcription</keyword>
<dbReference type="Pfam" id="PF03466">
    <property type="entry name" value="LysR_substrate"/>
    <property type="match status" value="1"/>
</dbReference>
<evidence type="ECO:0000313" key="6">
    <source>
        <dbReference type="EMBL" id="HIT40664.1"/>
    </source>
</evidence>
<evidence type="ECO:0000313" key="7">
    <source>
        <dbReference type="Proteomes" id="UP000886860"/>
    </source>
</evidence>
<evidence type="ECO:0000256" key="3">
    <source>
        <dbReference type="ARBA" id="ARBA00023125"/>
    </source>
</evidence>
<dbReference type="PANTHER" id="PTHR30346">
    <property type="entry name" value="TRANSCRIPTIONAL DUAL REGULATOR HCAR-RELATED"/>
    <property type="match status" value="1"/>
</dbReference>
<dbReference type="InterPro" id="IPR036388">
    <property type="entry name" value="WH-like_DNA-bd_sf"/>
</dbReference>
<dbReference type="Pfam" id="PF00126">
    <property type="entry name" value="HTH_1"/>
    <property type="match status" value="1"/>
</dbReference>
<dbReference type="GO" id="GO:0003700">
    <property type="term" value="F:DNA-binding transcription factor activity"/>
    <property type="evidence" value="ECO:0007669"/>
    <property type="project" value="InterPro"/>
</dbReference>
<dbReference type="GO" id="GO:0003677">
    <property type="term" value="F:DNA binding"/>
    <property type="evidence" value="ECO:0007669"/>
    <property type="project" value="UniProtKB-KW"/>
</dbReference>
<dbReference type="SUPFAM" id="SSF46785">
    <property type="entry name" value="Winged helix' DNA-binding domain"/>
    <property type="match status" value="1"/>
</dbReference>